<dbReference type="RefSeq" id="WP_126423988.1">
    <property type="nucleotide sequence ID" value="NZ_AP018828.1"/>
</dbReference>
<dbReference type="EC" id="3.4.11.5" evidence="4"/>
<dbReference type="GO" id="GO:0004177">
    <property type="term" value="F:aminopeptidase activity"/>
    <property type="evidence" value="ECO:0007669"/>
    <property type="project" value="UniProtKB-KW"/>
</dbReference>
<evidence type="ECO:0000256" key="4">
    <source>
        <dbReference type="ARBA" id="ARBA00012568"/>
    </source>
</evidence>
<evidence type="ECO:0000256" key="11">
    <source>
        <dbReference type="SAM" id="SignalP"/>
    </source>
</evidence>
<dbReference type="GO" id="GO:0005737">
    <property type="term" value="C:cytoplasm"/>
    <property type="evidence" value="ECO:0007669"/>
    <property type="project" value="UniProtKB-SubCell"/>
</dbReference>
<feature type="domain" description="AB hydrolase-1" evidence="12">
    <location>
        <begin position="93"/>
        <end position="239"/>
    </location>
</feature>
<sequence length="483" mass="52456">MRIRNGFWVSAIVALTAGCAAASPFPDTPATSDLPLGYHAKTCPAAYKTIVTTRAIECGDMVVEEARGSGNGRRIRFPVVIARAATPDKKHDPLIYLHGGPGGDIVAAAPYIAKGDKTALDRDVILFDHRGTGQSTPSLDCGEAPLSDAGVTSAAGVEVLKACALHWRAKGVNTSQYHSAVIAQDLRDLRQALHITSYNLFGGSYGTRVAMAVMQHDPEGLRSVILSSTWPPEANATAPLPGLVSREVRQVLAYCRDDATCRQRFPDLEARFDARLKQWLDAPVTHNGQTYTADEVGAFLLDELYSDHGARSLPLTLDRLLKGDFAALDAFKKVQAGYTEGQFFTTLCREEFAFEDPAALEATDRNDPIALSVARDARRFFEVCPAFATGRAEAVENQPLTSNIPTLMLSADIDAGCPAELSDEAVKRLSHGRNYTFVNRMHTIQGSACAQKMMAQFLQTANPAVNTSCMKDDRPKFPFIYEK</sequence>
<dbReference type="PRINTS" id="PR00793">
    <property type="entry name" value="PROAMNOPTASE"/>
</dbReference>
<evidence type="ECO:0000256" key="1">
    <source>
        <dbReference type="ARBA" id="ARBA00001585"/>
    </source>
</evidence>
<evidence type="ECO:0000259" key="12">
    <source>
        <dbReference type="Pfam" id="PF00561"/>
    </source>
</evidence>
<keyword evidence="11" id="KW-0732">Signal</keyword>
<dbReference type="EMBL" id="AP018828">
    <property type="protein sequence ID" value="BBF82398.1"/>
    <property type="molecule type" value="Genomic_DNA"/>
</dbReference>
<evidence type="ECO:0000256" key="7">
    <source>
        <dbReference type="ARBA" id="ARBA00022490"/>
    </source>
</evidence>
<organism evidence="14 15">
    <name type="scientific">Asticcacaulis excentricus</name>
    <dbReference type="NCBI Taxonomy" id="78587"/>
    <lineage>
        <taxon>Bacteria</taxon>
        <taxon>Pseudomonadati</taxon>
        <taxon>Pseudomonadota</taxon>
        <taxon>Alphaproteobacteria</taxon>
        <taxon>Caulobacterales</taxon>
        <taxon>Caulobacteraceae</taxon>
        <taxon>Asticcacaulis</taxon>
    </lineage>
</organism>
<dbReference type="InterPro" id="IPR013595">
    <property type="entry name" value="Pept_S33_TAP-like_C"/>
</dbReference>
<keyword evidence="8" id="KW-0645">Protease</keyword>
<reference evidence="15" key="2">
    <citation type="journal article" date="2017" name="Plant Physiol. Biochem.">
        <title>Differential oxidative and antioxidative response of duckweed Lemna minor toward plant growth promoting/inhibiting bacteria.</title>
        <authorList>
            <person name="Ishizawa H."/>
            <person name="Kuroda M."/>
            <person name="Morikawa M."/>
            <person name="Ike M."/>
        </authorList>
    </citation>
    <scope>NUCLEOTIDE SEQUENCE [LARGE SCALE GENOMIC DNA]</scope>
    <source>
        <strain evidence="15">M6</strain>
    </source>
</reference>
<dbReference type="PROSITE" id="PS51257">
    <property type="entry name" value="PROKAR_LIPOPROTEIN"/>
    <property type="match status" value="1"/>
</dbReference>
<comment type="catalytic activity">
    <reaction evidence="1">
        <text>Release of N-terminal proline from a peptide.</text>
        <dbReference type="EC" id="3.4.11.5"/>
    </reaction>
</comment>
<dbReference type="OrthoDB" id="613638at2"/>
<evidence type="ECO:0000256" key="8">
    <source>
        <dbReference type="ARBA" id="ARBA00022670"/>
    </source>
</evidence>
<keyword evidence="6" id="KW-0031">Aminopeptidase</keyword>
<evidence type="ECO:0000313" key="15">
    <source>
        <dbReference type="Proteomes" id="UP000278756"/>
    </source>
</evidence>
<evidence type="ECO:0000259" key="13">
    <source>
        <dbReference type="Pfam" id="PF08386"/>
    </source>
</evidence>
<dbReference type="Pfam" id="PF08386">
    <property type="entry name" value="Abhydrolase_4"/>
    <property type="match status" value="1"/>
</dbReference>
<dbReference type="Proteomes" id="UP000278756">
    <property type="component" value="Chromosome 2"/>
</dbReference>
<dbReference type="InterPro" id="IPR005944">
    <property type="entry name" value="Pro_iminopeptidase"/>
</dbReference>
<dbReference type="SUPFAM" id="SSF53474">
    <property type="entry name" value="alpha/beta-Hydrolases"/>
    <property type="match status" value="1"/>
</dbReference>
<dbReference type="AlphaFoldDB" id="A0A3G9GCK6"/>
<comment type="similarity">
    <text evidence="3">Belongs to the peptidase S33 family.</text>
</comment>
<dbReference type="InterPro" id="IPR029058">
    <property type="entry name" value="AB_hydrolase_fold"/>
</dbReference>
<evidence type="ECO:0000256" key="5">
    <source>
        <dbReference type="ARBA" id="ARBA00021843"/>
    </source>
</evidence>
<evidence type="ECO:0000256" key="9">
    <source>
        <dbReference type="ARBA" id="ARBA00022801"/>
    </source>
</evidence>
<keyword evidence="9 14" id="KW-0378">Hydrolase</keyword>
<keyword evidence="7" id="KW-0963">Cytoplasm</keyword>
<name>A0A3G9GCK6_9CAUL</name>
<feature type="domain" description="Peptidase S33 tripeptidyl aminopeptidase-like C-terminal" evidence="13">
    <location>
        <begin position="383"/>
        <end position="469"/>
    </location>
</feature>
<dbReference type="PANTHER" id="PTHR43722">
    <property type="entry name" value="PROLINE IMINOPEPTIDASE"/>
    <property type="match status" value="1"/>
</dbReference>
<comment type="subcellular location">
    <subcellularLocation>
        <location evidence="2">Cytoplasm</location>
    </subcellularLocation>
</comment>
<evidence type="ECO:0000256" key="2">
    <source>
        <dbReference type="ARBA" id="ARBA00004496"/>
    </source>
</evidence>
<dbReference type="InterPro" id="IPR002410">
    <property type="entry name" value="Peptidase_S33"/>
</dbReference>
<dbReference type="PANTHER" id="PTHR43722:SF1">
    <property type="entry name" value="PROLINE IMINOPEPTIDASE"/>
    <property type="match status" value="1"/>
</dbReference>
<gene>
    <name evidence="14" type="ORF">EM6_3035</name>
</gene>
<dbReference type="Gene3D" id="3.40.50.1820">
    <property type="entry name" value="alpha/beta hydrolase"/>
    <property type="match status" value="1"/>
</dbReference>
<reference evidence="15" key="1">
    <citation type="journal article" date="2017" name="Biotechnol. Biofuels">
        <title>Evaluation of environmental bacterial communities as a factor affecting the growth of duckweed Lemna minor.</title>
        <authorList>
            <person name="Ishizawa H."/>
            <person name="Kuroda M."/>
            <person name="Morikawa M."/>
            <person name="Ike M."/>
        </authorList>
    </citation>
    <scope>NUCLEOTIDE SEQUENCE [LARGE SCALE GENOMIC DNA]</scope>
    <source>
        <strain evidence="15">M6</strain>
    </source>
</reference>
<dbReference type="InterPro" id="IPR000073">
    <property type="entry name" value="AB_hydrolase_1"/>
</dbReference>
<dbReference type="GO" id="GO:0006508">
    <property type="term" value="P:proteolysis"/>
    <property type="evidence" value="ECO:0007669"/>
    <property type="project" value="UniProtKB-KW"/>
</dbReference>
<feature type="chain" id="PRO_5018236211" description="Proline iminopeptidase" evidence="11">
    <location>
        <begin position="23"/>
        <end position="483"/>
    </location>
</feature>
<feature type="signal peptide" evidence="11">
    <location>
        <begin position="1"/>
        <end position="22"/>
    </location>
</feature>
<accession>A0A3G9GCK6</accession>
<protein>
    <recommendedName>
        <fullName evidence="5">Proline iminopeptidase</fullName>
        <ecNumber evidence="4">3.4.11.5</ecNumber>
    </recommendedName>
    <alternativeName>
        <fullName evidence="10">Prolyl aminopeptidase</fullName>
    </alternativeName>
</protein>
<proteinExistence type="inferred from homology"/>
<evidence type="ECO:0000313" key="14">
    <source>
        <dbReference type="EMBL" id="BBF82398.1"/>
    </source>
</evidence>
<evidence type="ECO:0000256" key="6">
    <source>
        <dbReference type="ARBA" id="ARBA00022438"/>
    </source>
</evidence>
<dbReference type="Pfam" id="PF00561">
    <property type="entry name" value="Abhydrolase_1"/>
    <property type="match status" value="1"/>
</dbReference>
<evidence type="ECO:0000256" key="10">
    <source>
        <dbReference type="ARBA" id="ARBA00029605"/>
    </source>
</evidence>
<evidence type="ECO:0000256" key="3">
    <source>
        <dbReference type="ARBA" id="ARBA00010088"/>
    </source>
</evidence>